<feature type="domain" description="Symplekin/Pta1 N-terminal" evidence="5">
    <location>
        <begin position="115"/>
        <end position="339"/>
    </location>
</feature>
<dbReference type="InterPro" id="IPR022075">
    <property type="entry name" value="Symplekin_C"/>
</dbReference>
<reference evidence="8" key="1">
    <citation type="submission" date="2011-07" db="EMBL/GenBank/DDBJ databases">
        <authorList>
            <consortium name="Caenorhabditis brenneri Sequencing and Analysis Consortium"/>
            <person name="Wilson R.K."/>
        </authorList>
    </citation>
    <scope>NUCLEOTIDE SEQUENCE [LARGE SCALE GENOMIC DNA]</scope>
    <source>
        <strain evidence="8">PB2801</strain>
    </source>
</reference>
<dbReference type="EMBL" id="GL379914">
    <property type="protein sequence ID" value="EGT34494.1"/>
    <property type="molecule type" value="Genomic_DNA"/>
</dbReference>
<sequence>MSYVIHELDDDLESATDRIGETLKEAREAETIDKKIVSLSTAMHLLCAPNISNYTLDNFLTEMLEFADLNDSRIICLIIDFLLKASAKDFTVCNKAVERYSFYLIPNNQIAKYQSVIKRVVVASTNLYPIILEYAINDKDVQAERCWEAFNLMKSRICMLVDNDHEGVRTVTVKFLEALILCQSPKPKELDPKSVWAIEANTRFHKISLTDVPRNHRFLSYHKAQLEAEENFSALLKQTSFTGITSQNLIAVIESLCIITRCRPTWENALPRVFDVIKALHSNVPPMLSKGQVKFLRKSFKYNLLRFLKLPASVPLQKKIVTMLTDYLGASSREVNQSIPQELIQRAAPRPPPNMEPAAKRAKLTNQIFDDDDDDDEPGTSTTKDARTQAIDMTAKFILERLNHETVLNLVKISLYTLPTEMPAAFASSYTPIANAGSEPNRQELAELMAVQMTNKEIGPGYEWLQQKKKKEYEARNKARSEGIAIAPTPHHEPSTGRMSMKAPAPVEKPTAVSQQKAKKAFNLVEETEKLTREEAADMFDLAFESVLLAERRVVAGGAKSDYQKLVVRLATRFWEDCSPYEEKLVSFVLKDHKRRSDLALLWLCELYAQYQGYSNCALRIKEKIENNEGSTQAQRLERYDHAMCRILDSMLERNMEKETLFYKILLETPLLTPNATERLKNACLAKENEHGMSMLRELILTRNRQRPQLLQFLFGLCFLDRPDLRTSCIDTVKELCNLPFIRSSLSDQARMQITDCLEATPPIYMRKDQRNTEWTEEMYKNAFAVYSILLPSDPLLLAPLAHVYSQGNGVLKRIILRTLEPVYRQLSQEMIQTLIEDCPHGAETLLARLVVLLSERVMPSIEFVQKLKNFHDERKMDLRALLPIIGGLPKDEVFRLIPAFIFKAEYQKNVSILFRRIYSVRDPNTGESIFDPVEIITEYHKIEAKDDKEAELLVKHLEYLFDATHLKPDIASQAIETIFRWDDVPFLFLHSLYHLYRKFKFDSFVANLFYKVTEKRMYQQSERWKQAFHTCIKELKTKAYPAVLCLATWEEYEELKALLGKEALADFKAIYLTLSTQQQKNMDEKIKEELHDKERENRDRDRRLRREERKEKDRTEKERVNHFQVARVNYTMGWPRKPGRTRTPLGLSSIIFSHFFHEIHRNSLIFS</sequence>
<dbReference type="GO" id="GO:0006397">
    <property type="term" value="P:mRNA processing"/>
    <property type="evidence" value="ECO:0007669"/>
    <property type="project" value="UniProtKB-KW"/>
</dbReference>
<dbReference type="HOGENOM" id="CLU_004756_0_0_1"/>
<dbReference type="FunCoup" id="G0NNE5">
    <property type="interactions" value="3418"/>
</dbReference>
<dbReference type="Proteomes" id="UP000008068">
    <property type="component" value="Unassembled WGS sequence"/>
</dbReference>
<dbReference type="STRING" id="135651.G0NNE5"/>
<evidence type="ECO:0000259" key="5">
    <source>
        <dbReference type="Pfam" id="PF11935"/>
    </source>
</evidence>
<dbReference type="InterPro" id="IPR011989">
    <property type="entry name" value="ARM-like"/>
</dbReference>
<proteinExistence type="predicted"/>
<dbReference type="InterPro" id="IPR021850">
    <property type="entry name" value="Symplekin/Pta1"/>
</dbReference>
<feature type="region of interest" description="Disordered" evidence="4">
    <location>
        <begin position="367"/>
        <end position="387"/>
    </location>
</feature>
<gene>
    <name evidence="7" type="ORF">CAEBREN_08399</name>
</gene>
<evidence type="ECO:0000256" key="4">
    <source>
        <dbReference type="SAM" id="MobiDB-lite"/>
    </source>
</evidence>
<dbReference type="OrthoDB" id="331600at2759"/>
<dbReference type="SUPFAM" id="SSF48371">
    <property type="entry name" value="ARM repeat"/>
    <property type="match status" value="1"/>
</dbReference>
<accession>G0NNE5</accession>
<dbReference type="PANTHER" id="PTHR15245">
    <property type="entry name" value="SYMPLEKIN-RELATED"/>
    <property type="match status" value="1"/>
</dbReference>
<dbReference type="AlphaFoldDB" id="G0NNE5"/>
<protein>
    <submittedName>
        <fullName evidence="7">Uncharacterized protein</fullName>
    </submittedName>
</protein>
<dbReference type="InterPro" id="IPR016024">
    <property type="entry name" value="ARM-type_fold"/>
</dbReference>
<name>G0NNE5_CAEBE</name>
<dbReference type="Pfam" id="PF12295">
    <property type="entry name" value="Symplekin_C"/>
    <property type="match status" value="1"/>
</dbReference>
<evidence type="ECO:0000313" key="7">
    <source>
        <dbReference type="EMBL" id="EGT34494.1"/>
    </source>
</evidence>
<dbReference type="InParanoid" id="G0NNE5"/>
<comment type="subcellular location">
    <subcellularLocation>
        <location evidence="1">Nucleus</location>
    </subcellularLocation>
</comment>
<evidence type="ECO:0000256" key="1">
    <source>
        <dbReference type="ARBA" id="ARBA00004123"/>
    </source>
</evidence>
<feature type="domain" description="Symplekin C-terminal" evidence="6">
    <location>
        <begin position="878"/>
        <end position="1057"/>
    </location>
</feature>
<keyword evidence="2" id="KW-0507">mRNA processing</keyword>
<evidence type="ECO:0000259" key="6">
    <source>
        <dbReference type="Pfam" id="PF12295"/>
    </source>
</evidence>
<dbReference type="InterPro" id="IPR032460">
    <property type="entry name" value="Symplekin/Pta1_N"/>
</dbReference>
<feature type="compositionally biased region" description="Acidic residues" evidence="4">
    <location>
        <begin position="369"/>
        <end position="378"/>
    </location>
</feature>
<evidence type="ECO:0000313" key="8">
    <source>
        <dbReference type="Proteomes" id="UP000008068"/>
    </source>
</evidence>
<dbReference type="eggNOG" id="KOG1895">
    <property type="taxonomic scope" value="Eukaryota"/>
</dbReference>
<evidence type="ECO:0000256" key="3">
    <source>
        <dbReference type="ARBA" id="ARBA00023242"/>
    </source>
</evidence>
<dbReference type="OMA" id="RYSFYLI"/>
<dbReference type="Pfam" id="PF11935">
    <property type="entry name" value="SYMPK_PTA1_N"/>
    <property type="match status" value="1"/>
</dbReference>
<feature type="region of interest" description="Disordered" evidence="4">
    <location>
        <begin position="1088"/>
        <end position="1119"/>
    </location>
</feature>
<dbReference type="GO" id="GO:0005847">
    <property type="term" value="C:mRNA cleavage and polyadenylation specificity factor complex"/>
    <property type="evidence" value="ECO:0007669"/>
    <property type="project" value="TreeGrafter"/>
</dbReference>
<dbReference type="Gene3D" id="1.25.10.10">
    <property type="entry name" value="Leucine-rich Repeat Variant"/>
    <property type="match status" value="1"/>
</dbReference>
<dbReference type="PANTHER" id="PTHR15245:SF20">
    <property type="entry name" value="SYMPLEKIN"/>
    <property type="match status" value="1"/>
</dbReference>
<evidence type="ECO:0000256" key="2">
    <source>
        <dbReference type="ARBA" id="ARBA00022664"/>
    </source>
</evidence>
<keyword evidence="8" id="KW-1185">Reference proteome</keyword>
<organism evidence="8">
    <name type="scientific">Caenorhabditis brenneri</name>
    <name type="common">Nematode worm</name>
    <dbReference type="NCBI Taxonomy" id="135651"/>
    <lineage>
        <taxon>Eukaryota</taxon>
        <taxon>Metazoa</taxon>
        <taxon>Ecdysozoa</taxon>
        <taxon>Nematoda</taxon>
        <taxon>Chromadorea</taxon>
        <taxon>Rhabditida</taxon>
        <taxon>Rhabditina</taxon>
        <taxon>Rhabditomorpha</taxon>
        <taxon>Rhabditoidea</taxon>
        <taxon>Rhabditidae</taxon>
        <taxon>Peloderinae</taxon>
        <taxon>Caenorhabditis</taxon>
    </lineage>
</organism>
<keyword evidence="3" id="KW-0539">Nucleus</keyword>